<reference evidence="2 3" key="1">
    <citation type="submission" date="2024-11" db="EMBL/GenBank/DDBJ databases">
        <title>Chromosome-level genome assembly of the freshwater bivalve Anodonta woodiana.</title>
        <authorList>
            <person name="Chen X."/>
        </authorList>
    </citation>
    <scope>NUCLEOTIDE SEQUENCE [LARGE SCALE GENOMIC DNA]</scope>
    <source>
        <strain evidence="2">MN2024</strain>
        <tissue evidence="2">Gills</tissue>
    </source>
</reference>
<feature type="transmembrane region" description="Helical" evidence="1">
    <location>
        <begin position="7"/>
        <end position="28"/>
    </location>
</feature>
<keyword evidence="3" id="KW-1185">Reference proteome</keyword>
<keyword evidence="1" id="KW-0812">Transmembrane</keyword>
<keyword evidence="1" id="KW-1133">Transmembrane helix</keyword>
<dbReference type="Proteomes" id="UP001634394">
    <property type="component" value="Unassembled WGS sequence"/>
</dbReference>
<gene>
    <name evidence="2" type="ORF">ACJMK2_019429</name>
</gene>
<accession>A0ABD3UGD3</accession>
<keyword evidence="1" id="KW-0472">Membrane</keyword>
<evidence type="ECO:0000313" key="3">
    <source>
        <dbReference type="Proteomes" id="UP001634394"/>
    </source>
</evidence>
<proteinExistence type="predicted"/>
<organism evidence="2 3">
    <name type="scientific">Sinanodonta woodiana</name>
    <name type="common">Chinese pond mussel</name>
    <name type="synonym">Anodonta woodiana</name>
    <dbReference type="NCBI Taxonomy" id="1069815"/>
    <lineage>
        <taxon>Eukaryota</taxon>
        <taxon>Metazoa</taxon>
        <taxon>Spiralia</taxon>
        <taxon>Lophotrochozoa</taxon>
        <taxon>Mollusca</taxon>
        <taxon>Bivalvia</taxon>
        <taxon>Autobranchia</taxon>
        <taxon>Heteroconchia</taxon>
        <taxon>Palaeoheterodonta</taxon>
        <taxon>Unionida</taxon>
        <taxon>Unionoidea</taxon>
        <taxon>Unionidae</taxon>
        <taxon>Unioninae</taxon>
        <taxon>Sinanodonta</taxon>
    </lineage>
</organism>
<evidence type="ECO:0000313" key="2">
    <source>
        <dbReference type="EMBL" id="KAL3848579.1"/>
    </source>
</evidence>
<name>A0ABD3UGD3_SINWO</name>
<protein>
    <submittedName>
        <fullName evidence="2">Uncharacterized protein</fullName>
    </submittedName>
</protein>
<comment type="caution">
    <text evidence="2">The sequence shown here is derived from an EMBL/GenBank/DDBJ whole genome shotgun (WGS) entry which is preliminary data.</text>
</comment>
<sequence>MWCLRKGSFLFFSILSTISFILTCFLLYKSAYHENVSKTNIYNVPAMTFDKFVDKFRNSMVKSEADILVNATSWMKTETPILTLFTSWLHRQDKYVVQNRTVQNWKYFWPHIRPVLFTNDTELGDICRRHGWSILPLKHTAIEGVPVVKYMYLDAMRHFNSTFYGFANADILFNDGLVNTLLTIRRFTDIYRDPVLITGIRINFDYKIPCNATDMKNISKVSEKGTLANLMSADYFITTRDYPWGKMEEIVIGRFYIDNWIIKFSQLEKIFVINSTPTVIALHQTTEAGIKESGTKPNKSYNSVLVQEVRKIKLNPQQARVGCAEFVTNFTRHGHIELIRQPFNKQC</sequence>
<dbReference type="EMBL" id="JBJQND010000016">
    <property type="protein sequence ID" value="KAL3848579.1"/>
    <property type="molecule type" value="Genomic_DNA"/>
</dbReference>
<dbReference type="AlphaFoldDB" id="A0ABD3UGD3"/>
<evidence type="ECO:0000256" key="1">
    <source>
        <dbReference type="SAM" id="Phobius"/>
    </source>
</evidence>